<keyword evidence="6 10" id="KW-0812">Transmembrane</keyword>
<keyword evidence="4" id="KW-0597">Phosphoprotein</keyword>
<evidence type="ECO:0000256" key="9">
    <source>
        <dbReference type="ARBA" id="ARBA00023136"/>
    </source>
</evidence>
<proteinExistence type="predicted"/>
<sequence>MNWPRMNWLRGSLRLRLSVLILLPLILVSFVAVNWRLNNARSTSEGIFDRNLVMLSLAVSRDVAYSGGDTLSETTSRLFQEVTGGSVFYHVYGPDGSFVTGYSSPPVRPSEIALEPNTPLLFDTRYLGIPARAVSLAERVEIDGIRGLSVVTVWQHLQARQDFAQALALQAVLLALILVLTVAMVVYFGVQIGLRPLQQLEAAIQQRSTADLRPIERHIPAEARGIVQRLNELFGKLTEAQVSKDRLISNAAHQLRNPVAAIHTMAQAVEASKTMKDSRERASELVQETRLAMHITQQMLSLERLKAVEPDLVSTDLNTFLTGIAGRIGPSVLSADVDFELSLAPEQISARIDPTMFGEVLSNLVDNALQHAGPKLTQIKVTLAQNEARACIGVENDGRAITATNARHIFERFAQGSESQGAGLGLSIVHEIVAAHGGDIELTTEPVTRFEIFLDAAD</sequence>
<reference evidence="12 13" key="1">
    <citation type="submission" date="2016-10" db="EMBL/GenBank/DDBJ databases">
        <title>Genome sequence of Planktotalea frisia SH6-1.</title>
        <authorList>
            <person name="Poehlein A."/>
            <person name="Bakenhus I."/>
            <person name="Voget S."/>
            <person name="Brinkhoff T."/>
            <person name="Simon M."/>
        </authorList>
    </citation>
    <scope>NUCLEOTIDE SEQUENCE [LARGE SCALE GENOMIC DNA]</scope>
    <source>
        <strain evidence="12 13">SH6-1</strain>
    </source>
</reference>
<dbReference type="InterPro" id="IPR003661">
    <property type="entry name" value="HisK_dim/P_dom"/>
</dbReference>
<gene>
    <name evidence="12" type="primary">qseC</name>
    <name evidence="12" type="ORF">PFRI_20440</name>
</gene>
<evidence type="ECO:0000256" key="7">
    <source>
        <dbReference type="ARBA" id="ARBA00022777"/>
    </source>
</evidence>
<dbReference type="SUPFAM" id="SSF47384">
    <property type="entry name" value="Homodimeric domain of signal transducing histidine kinase"/>
    <property type="match status" value="1"/>
</dbReference>
<evidence type="ECO:0000256" key="5">
    <source>
        <dbReference type="ARBA" id="ARBA00022679"/>
    </source>
</evidence>
<dbReference type="InterPro" id="IPR050428">
    <property type="entry name" value="TCS_sensor_his_kinase"/>
</dbReference>
<accession>A0A1L9NX27</accession>
<keyword evidence="13" id="KW-1185">Reference proteome</keyword>
<dbReference type="InterPro" id="IPR004358">
    <property type="entry name" value="Sig_transdc_His_kin-like_C"/>
</dbReference>
<comment type="subcellular location">
    <subcellularLocation>
        <location evidence="2">Membrane</location>
    </subcellularLocation>
</comment>
<evidence type="ECO:0000256" key="10">
    <source>
        <dbReference type="SAM" id="Phobius"/>
    </source>
</evidence>
<dbReference type="RefSeq" id="WP_084649665.1">
    <property type="nucleotide sequence ID" value="NZ_MLCB01000133.1"/>
</dbReference>
<evidence type="ECO:0000256" key="6">
    <source>
        <dbReference type="ARBA" id="ARBA00022692"/>
    </source>
</evidence>
<keyword evidence="5 12" id="KW-0808">Transferase</keyword>
<organism evidence="12 13">
    <name type="scientific">Planktotalea frisia</name>
    <dbReference type="NCBI Taxonomy" id="696762"/>
    <lineage>
        <taxon>Bacteria</taxon>
        <taxon>Pseudomonadati</taxon>
        <taxon>Pseudomonadota</taxon>
        <taxon>Alphaproteobacteria</taxon>
        <taxon>Rhodobacterales</taxon>
        <taxon>Paracoccaceae</taxon>
        <taxon>Planktotalea</taxon>
    </lineage>
</organism>
<dbReference type="STRING" id="696762.PFRI_20440"/>
<dbReference type="GO" id="GO:0000155">
    <property type="term" value="F:phosphorelay sensor kinase activity"/>
    <property type="evidence" value="ECO:0007669"/>
    <property type="project" value="InterPro"/>
</dbReference>
<dbReference type="InterPro" id="IPR013727">
    <property type="entry name" value="2CSK_N"/>
</dbReference>
<feature type="transmembrane region" description="Helical" evidence="10">
    <location>
        <begin position="167"/>
        <end position="190"/>
    </location>
</feature>
<keyword evidence="7" id="KW-0418">Kinase</keyword>
<dbReference type="PROSITE" id="PS50109">
    <property type="entry name" value="HIS_KIN"/>
    <property type="match status" value="1"/>
</dbReference>
<dbReference type="SMART" id="SM00387">
    <property type="entry name" value="HATPase_c"/>
    <property type="match status" value="1"/>
</dbReference>
<dbReference type="InterPro" id="IPR003594">
    <property type="entry name" value="HATPase_dom"/>
</dbReference>
<dbReference type="PANTHER" id="PTHR45436:SF1">
    <property type="entry name" value="SENSOR PROTEIN QSEC"/>
    <property type="match status" value="1"/>
</dbReference>
<dbReference type="Gene3D" id="3.30.565.10">
    <property type="entry name" value="Histidine kinase-like ATPase, C-terminal domain"/>
    <property type="match status" value="1"/>
</dbReference>
<evidence type="ECO:0000256" key="3">
    <source>
        <dbReference type="ARBA" id="ARBA00012438"/>
    </source>
</evidence>
<evidence type="ECO:0000256" key="4">
    <source>
        <dbReference type="ARBA" id="ARBA00022553"/>
    </source>
</evidence>
<keyword evidence="8 10" id="KW-1133">Transmembrane helix</keyword>
<dbReference type="Pfam" id="PF02518">
    <property type="entry name" value="HATPase_c"/>
    <property type="match status" value="1"/>
</dbReference>
<dbReference type="InterPro" id="IPR005467">
    <property type="entry name" value="His_kinase_dom"/>
</dbReference>
<dbReference type="SMART" id="SM00388">
    <property type="entry name" value="HisKA"/>
    <property type="match status" value="1"/>
</dbReference>
<dbReference type="Pfam" id="PF00512">
    <property type="entry name" value="HisKA"/>
    <property type="match status" value="1"/>
</dbReference>
<dbReference type="EC" id="2.7.13.3" evidence="3"/>
<comment type="caution">
    <text evidence="12">The sequence shown here is derived from an EMBL/GenBank/DDBJ whole genome shotgun (WGS) entry which is preliminary data.</text>
</comment>
<dbReference type="Proteomes" id="UP000184514">
    <property type="component" value="Unassembled WGS sequence"/>
</dbReference>
<dbReference type="PRINTS" id="PR00344">
    <property type="entry name" value="BCTRLSENSOR"/>
</dbReference>
<dbReference type="EMBL" id="MLCB01000133">
    <property type="protein sequence ID" value="OJI93743.1"/>
    <property type="molecule type" value="Genomic_DNA"/>
</dbReference>
<dbReference type="InterPro" id="IPR036890">
    <property type="entry name" value="HATPase_C_sf"/>
</dbReference>
<dbReference type="CDD" id="cd00082">
    <property type="entry name" value="HisKA"/>
    <property type="match status" value="1"/>
</dbReference>
<keyword evidence="9 10" id="KW-0472">Membrane</keyword>
<evidence type="ECO:0000259" key="11">
    <source>
        <dbReference type="PROSITE" id="PS50109"/>
    </source>
</evidence>
<dbReference type="Gene3D" id="1.10.287.130">
    <property type="match status" value="1"/>
</dbReference>
<evidence type="ECO:0000256" key="1">
    <source>
        <dbReference type="ARBA" id="ARBA00000085"/>
    </source>
</evidence>
<protein>
    <recommendedName>
        <fullName evidence="3">histidine kinase</fullName>
        <ecNumber evidence="3">2.7.13.3</ecNumber>
    </recommendedName>
</protein>
<dbReference type="OrthoDB" id="913606at2"/>
<dbReference type="CDD" id="cd00075">
    <property type="entry name" value="HATPase"/>
    <property type="match status" value="1"/>
</dbReference>
<evidence type="ECO:0000256" key="8">
    <source>
        <dbReference type="ARBA" id="ARBA00022989"/>
    </source>
</evidence>
<dbReference type="GO" id="GO:0005886">
    <property type="term" value="C:plasma membrane"/>
    <property type="evidence" value="ECO:0007669"/>
    <property type="project" value="TreeGrafter"/>
</dbReference>
<evidence type="ECO:0000313" key="12">
    <source>
        <dbReference type="EMBL" id="OJI93743.1"/>
    </source>
</evidence>
<dbReference type="SUPFAM" id="SSF55874">
    <property type="entry name" value="ATPase domain of HSP90 chaperone/DNA topoisomerase II/histidine kinase"/>
    <property type="match status" value="1"/>
</dbReference>
<evidence type="ECO:0000256" key="2">
    <source>
        <dbReference type="ARBA" id="ARBA00004370"/>
    </source>
</evidence>
<evidence type="ECO:0000313" key="13">
    <source>
        <dbReference type="Proteomes" id="UP000184514"/>
    </source>
</evidence>
<dbReference type="InterPro" id="IPR036097">
    <property type="entry name" value="HisK_dim/P_sf"/>
</dbReference>
<dbReference type="AlphaFoldDB" id="A0A1L9NX27"/>
<feature type="domain" description="Histidine kinase" evidence="11">
    <location>
        <begin position="250"/>
        <end position="458"/>
    </location>
</feature>
<dbReference type="PANTHER" id="PTHR45436">
    <property type="entry name" value="SENSOR HISTIDINE KINASE YKOH"/>
    <property type="match status" value="1"/>
</dbReference>
<name>A0A1L9NX27_9RHOB</name>
<comment type="catalytic activity">
    <reaction evidence="1">
        <text>ATP + protein L-histidine = ADP + protein N-phospho-L-histidine.</text>
        <dbReference type="EC" id="2.7.13.3"/>
    </reaction>
</comment>
<dbReference type="Pfam" id="PF08521">
    <property type="entry name" value="2CSK_N"/>
    <property type="match status" value="1"/>
</dbReference>